<reference evidence="3 4" key="1">
    <citation type="submission" date="2020-08" db="EMBL/GenBank/DDBJ databases">
        <title>Genomic Encyclopedia of Type Strains, Phase III (KMG-III): the genomes of soil and plant-associated and newly described type strains.</title>
        <authorList>
            <person name="Whitman W."/>
        </authorList>
    </citation>
    <scope>NUCLEOTIDE SEQUENCE [LARGE SCALE GENOMIC DNA]</scope>
    <source>
        <strain evidence="3 4">CECT 3313</strain>
    </source>
</reference>
<accession>A0A7W9UPM8</accession>
<sequence length="622" mass="69761">MCWCQARLSAKAVAGQSADETDVRDRLAAVRHHQLFFVGMHYRRSPTPSARRRGGRWGAPRKPPPAPAWRPDPGWRQFPLFEQIPRDYSRLTLADADLAGHWLTWAKYLAHRLAEARGWGRNIRFAVNCGLALVLTGYIEGDVIRHTEIFTPLRALDLPVGHTVAVLEEMGIFEDDSEPSFERWLAARLEGLAPGIRSEAERWTRILRDGGPRSLPRRQGTVWLHLNRVRPALLDWSNSYDHLREVTRDDVLTYIKTLHGHQRHDQLVALRPLFGWAKRNGLIFRNPTSRIKVGQYEYAVLQPLVPEKVDRSVAAATTPATRLILALAAVHAARVAQIATLMLDDVDLGNRRLTIAGRVRPLDDLTLKLLLDWLEHRRSRWPNTANLHLLINNQTANTTGRAGNHWISAAMRGQDATLEKLRVDRQLEEAMFKGPDPLHLAEVFGLDEKTAAPTLRGHARQPSVPRTHGGEGSAAGWDELGLVEQAQPASIRLAPDNLRPGTGPVLRRGRGEGYVTADQRRQRLFLLETGTVGQHLLPQRANRLPAHRLVAGRVGHHRTLFVKCGDPGRVTGVGSFDEQAGDVLRTHGLLVLRHEFLLTSGFDASQRGRRLIRSPTDESSEN</sequence>
<keyword evidence="4" id="KW-1185">Reference proteome</keyword>
<evidence type="ECO:0000256" key="1">
    <source>
        <dbReference type="ARBA" id="ARBA00023172"/>
    </source>
</evidence>
<dbReference type="SUPFAM" id="SSF56349">
    <property type="entry name" value="DNA breaking-rejoining enzymes"/>
    <property type="match status" value="1"/>
</dbReference>
<evidence type="ECO:0000313" key="3">
    <source>
        <dbReference type="EMBL" id="MBB5926507.1"/>
    </source>
</evidence>
<dbReference type="GO" id="GO:0006310">
    <property type="term" value="P:DNA recombination"/>
    <property type="evidence" value="ECO:0007669"/>
    <property type="project" value="UniProtKB-KW"/>
</dbReference>
<dbReference type="EMBL" id="JACHJK010000003">
    <property type="protein sequence ID" value="MBB5926507.1"/>
    <property type="molecule type" value="Genomic_DNA"/>
</dbReference>
<protein>
    <submittedName>
        <fullName evidence="3">Integrase</fullName>
    </submittedName>
</protein>
<dbReference type="GO" id="GO:0003677">
    <property type="term" value="F:DNA binding"/>
    <property type="evidence" value="ECO:0007669"/>
    <property type="project" value="InterPro"/>
</dbReference>
<dbReference type="InterPro" id="IPR011010">
    <property type="entry name" value="DNA_brk_join_enz"/>
</dbReference>
<dbReference type="InterPro" id="IPR013762">
    <property type="entry name" value="Integrase-like_cat_sf"/>
</dbReference>
<keyword evidence="1" id="KW-0233">DNA recombination</keyword>
<evidence type="ECO:0000256" key="2">
    <source>
        <dbReference type="SAM" id="MobiDB-lite"/>
    </source>
</evidence>
<organism evidence="3 4">
    <name type="scientific">Streptomyces echinatus</name>
    <dbReference type="NCBI Taxonomy" id="67293"/>
    <lineage>
        <taxon>Bacteria</taxon>
        <taxon>Bacillati</taxon>
        <taxon>Actinomycetota</taxon>
        <taxon>Actinomycetes</taxon>
        <taxon>Kitasatosporales</taxon>
        <taxon>Streptomycetaceae</taxon>
        <taxon>Streptomyces</taxon>
    </lineage>
</organism>
<evidence type="ECO:0000313" key="4">
    <source>
        <dbReference type="Proteomes" id="UP000585836"/>
    </source>
</evidence>
<dbReference type="Gene3D" id="1.10.443.10">
    <property type="entry name" value="Intergrase catalytic core"/>
    <property type="match status" value="1"/>
</dbReference>
<proteinExistence type="predicted"/>
<comment type="caution">
    <text evidence="3">The sequence shown here is derived from an EMBL/GenBank/DDBJ whole genome shotgun (WGS) entry which is preliminary data.</text>
</comment>
<gene>
    <name evidence="3" type="ORF">FHS34_001963</name>
</gene>
<feature type="region of interest" description="Disordered" evidence="2">
    <location>
        <begin position="45"/>
        <end position="69"/>
    </location>
</feature>
<dbReference type="Proteomes" id="UP000585836">
    <property type="component" value="Unassembled WGS sequence"/>
</dbReference>
<dbReference type="AlphaFoldDB" id="A0A7W9UPM8"/>
<dbReference type="GO" id="GO:0015074">
    <property type="term" value="P:DNA integration"/>
    <property type="evidence" value="ECO:0007669"/>
    <property type="project" value="InterPro"/>
</dbReference>
<name>A0A7W9UPM8_9ACTN</name>